<name>A0AAQ3TX28_PASNO</name>
<dbReference type="AlphaFoldDB" id="A0AAQ3TX28"/>
<evidence type="ECO:0000313" key="3">
    <source>
        <dbReference type="Proteomes" id="UP001341281"/>
    </source>
</evidence>
<sequence length="375" mass="42143">YEYDLDALNFINETYQLQNGEAPGINTILQLIRNNEEADEDNPPITSNNSLEDKCKDGIARRAKLKLPRGRDGEDGTCPKFSASKEYKAANDTMMGKQDVQDIGSSRKRERPLDFTPPEINLMKFVECDDEQTPSKPQDYTIGKQAETFLHDESAYSNFFEQIDESLLREIEDNAIRVINMKKSKERNAQATSSKRNNNIVVEPSELAARITLSAATDPGSVKLSVTPAYHPPNRMLKVPAVLRSPFLDTTANRFKCSKEVCEVYNAVCASGGRSTRSTSSSITADMIITYPTLHVFLWDLAASVKPRGELSNTVAEAGLYAINPRSQVDKKEVTRVFSRDNNHLDHRDLTIKIAGHKDFGHYFLLVLNLRCNRF</sequence>
<dbReference type="EMBL" id="CP144750">
    <property type="protein sequence ID" value="WVZ79040.1"/>
    <property type="molecule type" value="Genomic_DNA"/>
</dbReference>
<organism evidence="2 3">
    <name type="scientific">Paspalum notatum var. saurae</name>
    <dbReference type="NCBI Taxonomy" id="547442"/>
    <lineage>
        <taxon>Eukaryota</taxon>
        <taxon>Viridiplantae</taxon>
        <taxon>Streptophyta</taxon>
        <taxon>Embryophyta</taxon>
        <taxon>Tracheophyta</taxon>
        <taxon>Spermatophyta</taxon>
        <taxon>Magnoliopsida</taxon>
        <taxon>Liliopsida</taxon>
        <taxon>Poales</taxon>
        <taxon>Poaceae</taxon>
        <taxon>PACMAD clade</taxon>
        <taxon>Panicoideae</taxon>
        <taxon>Andropogonodae</taxon>
        <taxon>Paspaleae</taxon>
        <taxon>Paspalinae</taxon>
        <taxon>Paspalum</taxon>
    </lineage>
</organism>
<proteinExistence type="predicted"/>
<evidence type="ECO:0000256" key="1">
    <source>
        <dbReference type="SAM" id="MobiDB-lite"/>
    </source>
</evidence>
<evidence type="ECO:0000313" key="2">
    <source>
        <dbReference type="EMBL" id="WVZ79040.1"/>
    </source>
</evidence>
<keyword evidence="3" id="KW-1185">Reference proteome</keyword>
<reference evidence="2 3" key="1">
    <citation type="submission" date="2024-02" db="EMBL/GenBank/DDBJ databases">
        <title>High-quality chromosome-scale genome assembly of Pensacola bahiagrass (Paspalum notatum Flugge var. saurae).</title>
        <authorList>
            <person name="Vega J.M."/>
            <person name="Podio M."/>
            <person name="Orjuela J."/>
            <person name="Siena L.A."/>
            <person name="Pessino S.C."/>
            <person name="Combes M.C."/>
            <person name="Mariac C."/>
            <person name="Albertini E."/>
            <person name="Pupilli F."/>
            <person name="Ortiz J.P.A."/>
            <person name="Leblanc O."/>
        </authorList>
    </citation>
    <scope>NUCLEOTIDE SEQUENCE [LARGE SCALE GENOMIC DNA]</scope>
    <source>
        <strain evidence="2">R1</strain>
        <tissue evidence="2">Leaf</tissue>
    </source>
</reference>
<accession>A0AAQ3TX28</accession>
<protein>
    <submittedName>
        <fullName evidence="2">Uncharacterized protein</fullName>
    </submittedName>
</protein>
<feature type="non-terminal residue" evidence="2">
    <location>
        <position position="1"/>
    </location>
</feature>
<feature type="non-terminal residue" evidence="2">
    <location>
        <position position="375"/>
    </location>
</feature>
<gene>
    <name evidence="2" type="ORF">U9M48_026668</name>
</gene>
<feature type="region of interest" description="Disordered" evidence="1">
    <location>
        <begin position="95"/>
        <end position="115"/>
    </location>
</feature>
<dbReference type="Proteomes" id="UP001341281">
    <property type="component" value="Chromosome 06"/>
</dbReference>